<feature type="compositionally biased region" description="Low complexity" evidence="1">
    <location>
        <begin position="861"/>
        <end position="878"/>
    </location>
</feature>
<gene>
    <name evidence="3" type="primary">Znf609-L</name>
    <name evidence="3" type="ORF">Hamer_G024536</name>
</gene>
<dbReference type="InterPro" id="IPR013087">
    <property type="entry name" value="Znf_C2H2_type"/>
</dbReference>
<feature type="compositionally biased region" description="Low complexity" evidence="1">
    <location>
        <begin position="99"/>
        <end position="108"/>
    </location>
</feature>
<dbReference type="PROSITE" id="PS00028">
    <property type="entry name" value="ZINC_FINGER_C2H2_1"/>
    <property type="match status" value="1"/>
</dbReference>
<feature type="compositionally biased region" description="Polar residues" evidence="1">
    <location>
        <begin position="382"/>
        <end position="398"/>
    </location>
</feature>
<dbReference type="InterPro" id="IPR040010">
    <property type="entry name" value="ZN608/ZN609"/>
</dbReference>
<feature type="region of interest" description="Disordered" evidence="1">
    <location>
        <begin position="577"/>
        <end position="607"/>
    </location>
</feature>
<name>A0A8J5N0A1_HOMAM</name>
<feature type="region of interest" description="Disordered" evidence="1">
    <location>
        <begin position="75"/>
        <end position="301"/>
    </location>
</feature>
<dbReference type="Proteomes" id="UP000747542">
    <property type="component" value="Unassembled WGS sequence"/>
</dbReference>
<feature type="compositionally biased region" description="Gly residues" evidence="1">
    <location>
        <begin position="879"/>
        <end position="889"/>
    </location>
</feature>
<comment type="caution">
    <text evidence="3">The sequence shown here is derived from an EMBL/GenBank/DDBJ whole genome shotgun (WGS) entry which is preliminary data.</text>
</comment>
<feature type="non-terminal residue" evidence="3">
    <location>
        <position position="944"/>
    </location>
</feature>
<feature type="compositionally biased region" description="Low complexity" evidence="1">
    <location>
        <begin position="243"/>
        <end position="254"/>
    </location>
</feature>
<feature type="compositionally biased region" description="Basic and acidic residues" evidence="1">
    <location>
        <begin position="463"/>
        <end position="475"/>
    </location>
</feature>
<dbReference type="GO" id="GO:0006357">
    <property type="term" value="P:regulation of transcription by RNA polymerase II"/>
    <property type="evidence" value="ECO:0007669"/>
    <property type="project" value="TreeGrafter"/>
</dbReference>
<evidence type="ECO:0000259" key="2">
    <source>
        <dbReference type="PROSITE" id="PS00028"/>
    </source>
</evidence>
<feature type="compositionally biased region" description="Basic residues" evidence="1">
    <location>
        <begin position="204"/>
        <end position="218"/>
    </location>
</feature>
<sequence length="944" mass="100318">GEEGGSRRDVCVGTSVATITDPDCLGPCEPGTSVMLEGIVWHETEGGVLVVNVTWRGKTYVGTLLDCTRHDWAPPRFCDSPTSDIESRTPKGRGKRGRAATTTAGTPGNDLSVAETRSGKLRNANVKGRRGNVTPTFNPPPSPVKSEPGGTKRKGREPEVPETKNWKRSRASSRGTPTNGATSPGPEQPSSPQLIECPEPNCNKKYKHINGLKYHQSHAHNSVTNDDETTSTEGRAESEVEESQPSSPTPVVETPVDKSAQDVVKPSVLRYTGPPATPSPGPSEEATKATTPLPTTQPSVIQTRLPQPNQAVFMYTGSGGVVSPQHPQVGSPALGMSPISGSIPQVRPGLVRPDVRPEMMMRVGTTGPRPPGPLPAGSPVTSSLPMTPQGTPLSSLPGNSPGLITVKQSLLEPDKNKPKDLMNGLIGKDTREEDQPTREDARSPAYSDISDANDTAPVLDGDSDNKDMQDDKKPELPLGAQPYPPYGMYYPSPYGQPPFLIPPIQPPPSTTPGKDGDSKDPKDKTGDSDKRDTLPPPGNNEFLNKIPPQYLYASHYLYPGYTDPFLRDAQIYKEAENKELVQVREGDKGPTDLSRSAPGIPGPVSSPVVLKDKLGMVKDKQAENHAILKEAHELKGQLPVDKRPFDEPTIAYRYPFDQRLPLQTQLQEKPGDKVMGLPKPSPPASLSSPRVVSTPPAGSANSKDDRGDKKPDIKSEGVKPTMETTGPPPPPTSTAYYPSFPYSPLPYDPYRPSMVPTMAMPPGYPPTHYLAPPGMVSRFPLNPAVSNTPEDLSRGGSSGAMIHPAHLYSSHKIHELQERPRKSPLSSAALCMTPPSLLSTPQKVGSPMASKDGSPLTPVTSSSSASSSIPSSSSSLTHGGSGSMGGGVEGRSPPTARPPTHHLHDGFSPYSLIPPQYHYAALGVGQTPVPVGAPSGLAAAPPAK</sequence>
<organism evidence="3 4">
    <name type="scientific">Homarus americanus</name>
    <name type="common">American lobster</name>
    <dbReference type="NCBI Taxonomy" id="6706"/>
    <lineage>
        <taxon>Eukaryota</taxon>
        <taxon>Metazoa</taxon>
        <taxon>Ecdysozoa</taxon>
        <taxon>Arthropoda</taxon>
        <taxon>Crustacea</taxon>
        <taxon>Multicrustacea</taxon>
        <taxon>Malacostraca</taxon>
        <taxon>Eumalacostraca</taxon>
        <taxon>Eucarida</taxon>
        <taxon>Decapoda</taxon>
        <taxon>Pleocyemata</taxon>
        <taxon>Astacidea</taxon>
        <taxon>Nephropoidea</taxon>
        <taxon>Nephropidae</taxon>
        <taxon>Homarus</taxon>
    </lineage>
</organism>
<feature type="compositionally biased region" description="Pro residues" evidence="1">
    <location>
        <begin position="494"/>
        <end position="510"/>
    </location>
</feature>
<feature type="domain" description="C2H2-type" evidence="2">
    <location>
        <begin position="197"/>
        <end position="220"/>
    </location>
</feature>
<reference evidence="3" key="1">
    <citation type="journal article" date="2021" name="Sci. Adv.">
        <title>The American lobster genome reveals insights on longevity, neural, and immune adaptations.</title>
        <authorList>
            <person name="Polinski J.M."/>
            <person name="Zimin A.V."/>
            <person name="Clark K.F."/>
            <person name="Kohn A.B."/>
            <person name="Sadowski N."/>
            <person name="Timp W."/>
            <person name="Ptitsyn A."/>
            <person name="Khanna P."/>
            <person name="Romanova D.Y."/>
            <person name="Williams P."/>
            <person name="Greenwood S.J."/>
            <person name="Moroz L.L."/>
            <person name="Walt D.R."/>
            <person name="Bodnar A.G."/>
        </authorList>
    </citation>
    <scope>NUCLEOTIDE SEQUENCE</scope>
    <source>
        <strain evidence="3">GMGI-L3</strain>
    </source>
</reference>
<evidence type="ECO:0000256" key="1">
    <source>
        <dbReference type="SAM" id="MobiDB-lite"/>
    </source>
</evidence>
<feature type="compositionally biased region" description="Basic and acidic residues" evidence="1">
    <location>
        <begin position="156"/>
        <end position="165"/>
    </location>
</feature>
<feature type="region of interest" description="Disordered" evidence="1">
    <location>
        <begin position="669"/>
        <end position="733"/>
    </location>
</feature>
<evidence type="ECO:0000313" key="3">
    <source>
        <dbReference type="EMBL" id="KAG7170239.1"/>
    </source>
</evidence>
<feature type="region of interest" description="Disordered" evidence="1">
    <location>
        <begin position="316"/>
        <end position="545"/>
    </location>
</feature>
<feature type="compositionally biased region" description="Basic and acidic residues" evidence="1">
    <location>
        <begin position="702"/>
        <end position="717"/>
    </location>
</feature>
<keyword evidence="4" id="KW-1185">Reference proteome</keyword>
<feature type="compositionally biased region" description="Basic and acidic residues" evidence="1">
    <location>
        <begin position="514"/>
        <end position="533"/>
    </location>
</feature>
<dbReference type="EMBL" id="JAHLQT010014655">
    <property type="protein sequence ID" value="KAG7170239.1"/>
    <property type="molecule type" value="Genomic_DNA"/>
</dbReference>
<feature type="compositionally biased region" description="Basic and acidic residues" evidence="1">
    <location>
        <begin position="428"/>
        <end position="442"/>
    </location>
</feature>
<feature type="region of interest" description="Disordered" evidence="1">
    <location>
        <begin position="814"/>
        <end position="909"/>
    </location>
</feature>
<protein>
    <submittedName>
        <fullName evidence="3">Zinc finger protein 609-like</fullName>
    </submittedName>
</protein>
<feature type="compositionally biased region" description="Basic and acidic residues" evidence="1">
    <location>
        <begin position="577"/>
        <end position="590"/>
    </location>
</feature>
<dbReference type="GO" id="GO:0005634">
    <property type="term" value="C:nucleus"/>
    <property type="evidence" value="ECO:0007669"/>
    <property type="project" value="TreeGrafter"/>
</dbReference>
<feature type="compositionally biased region" description="Polar residues" evidence="1">
    <location>
        <begin position="172"/>
        <end position="182"/>
    </location>
</feature>
<feature type="compositionally biased region" description="Low complexity" evidence="1">
    <location>
        <begin position="598"/>
        <end position="607"/>
    </location>
</feature>
<accession>A0A8J5N0A1</accession>
<dbReference type="PANTHER" id="PTHR21564:SF5">
    <property type="entry name" value="SCRIBBLER, ISOFORM J"/>
    <property type="match status" value="1"/>
</dbReference>
<feature type="compositionally biased region" description="Polar residues" evidence="1">
    <location>
        <begin position="288"/>
        <end position="301"/>
    </location>
</feature>
<dbReference type="AlphaFoldDB" id="A0A8J5N0A1"/>
<dbReference type="PANTHER" id="PTHR21564">
    <property type="entry name" value="BRAKELESS PROTEIN"/>
    <property type="match status" value="1"/>
</dbReference>
<feature type="compositionally biased region" description="Low complexity" evidence="1">
    <location>
        <begin position="684"/>
        <end position="693"/>
    </location>
</feature>
<evidence type="ECO:0000313" key="4">
    <source>
        <dbReference type="Proteomes" id="UP000747542"/>
    </source>
</evidence>
<proteinExistence type="predicted"/>